<protein>
    <submittedName>
        <fullName evidence="1">Uncharacterized protein</fullName>
    </submittedName>
</protein>
<evidence type="ECO:0000313" key="2">
    <source>
        <dbReference type="Proteomes" id="UP000824890"/>
    </source>
</evidence>
<name>A0ABQ8CS29_BRANA</name>
<keyword evidence="2" id="KW-1185">Reference proteome</keyword>
<comment type="caution">
    <text evidence="1">The sequence shown here is derived from an EMBL/GenBank/DDBJ whole genome shotgun (WGS) entry which is preliminary data.</text>
</comment>
<dbReference type="Proteomes" id="UP000824890">
    <property type="component" value="Unassembled WGS sequence"/>
</dbReference>
<evidence type="ECO:0000313" key="1">
    <source>
        <dbReference type="EMBL" id="KAH0919873.1"/>
    </source>
</evidence>
<dbReference type="EMBL" id="JAGKQM010000007">
    <property type="protein sequence ID" value="KAH0919873.1"/>
    <property type="molecule type" value="Genomic_DNA"/>
</dbReference>
<gene>
    <name evidence="1" type="ORF">HID58_027533</name>
</gene>
<proteinExistence type="predicted"/>
<organism evidence="1 2">
    <name type="scientific">Brassica napus</name>
    <name type="common">Rape</name>
    <dbReference type="NCBI Taxonomy" id="3708"/>
    <lineage>
        <taxon>Eukaryota</taxon>
        <taxon>Viridiplantae</taxon>
        <taxon>Streptophyta</taxon>
        <taxon>Embryophyta</taxon>
        <taxon>Tracheophyta</taxon>
        <taxon>Spermatophyta</taxon>
        <taxon>Magnoliopsida</taxon>
        <taxon>eudicotyledons</taxon>
        <taxon>Gunneridae</taxon>
        <taxon>Pentapetalae</taxon>
        <taxon>rosids</taxon>
        <taxon>malvids</taxon>
        <taxon>Brassicales</taxon>
        <taxon>Brassicaceae</taxon>
        <taxon>Brassiceae</taxon>
        <taxon>Brassica</taxon>
    </lineage>
</organism>
<sequence>MAVLDWIWGFCKGLTRIFIRIMSLLHCARKGSVQGTGKRMENESSRQRKIGSLRFTMNGNTEDLKAIMGFRAEMECWRQSSFEQGILRTLSFPILLWIRYQTCKELCGYAGFMRKLRVYRRAWESRSSYIVEFMFKPYTAEFH</sequence>
<accession>A0ABQ8CS29</accession>
<reference evidence="1 2" key="1">
    <citation type="submission" date="2021-05" db="EMBL/GenBank/DDBJ databases">
        <title>Genome Assembly of Synthetic Allotetraploid Brassica napus Reveals Homoeologous Exchanges between Subgenomes.</title>
        <authorList>
            <person name="Davis J.T."/>
        </authorList>
    </citation>
    <scope>NUCLEOTIDE SEQUENCE [LARGE SCALE GENOMIC DNA]</scope>
    <source>
        <strain evidence="2">cv. Da-Ae</strain>
        <tissue evidence="1">Seedling</tissue>
    </source>
</reference>